<name>A0A2P6N1X2_9EUKA</name>
<accession>A0A2P6N1X2</accession>
<dbReference type="SUPFAM" id="SSF81383">
    <property type="entry name" value="F-box domain"/>
    <property type="match status" value="1"/>
</dbReference>
<dbReference type="Pfam" id="PF12937">
    <property type="entry name" value="F-box-like"/>
    <property type="match status" value="1"/>
</dbReference>
<dbReference type="InterPro" id="IPR036047">
    <property type="entry name" value="F-box-like_dom_sf"/>
</dbReference>
<dbReference type="InterPro" id="IPR001810">
    <property type="entry name" value="F-box_dom"/>
</dbReference>
<dbReference type="AlphaFoldDB" id="A0A2P6N1X2"/>
<dbReference type="Gene3D" id="1.20.1280.50">
    <property type="match status" value="1"/>
</dbReference>
<evidence type="ECO:0000313" key="2">
    <source>
        <dbReference type="EMBL" id="PRP77943.1"/>
    </source>
</evidence>
<dbReference type="PROSITE" id="PS50181">
    <property type="entry name" value="FBOX"/>
    <property type="match status" value="1"/>
</dbReference>
<sequence length="548" mass="61656">MILAGCSHAPLIPSDDHVVSPNGFSAHSLPASPNLFLAHSSRTSQADSDYSKDPDRGIQDWTVRRATIEGDLVSCTERSTTVSSPVAWLRGGRSSLRKVTTQGIAALSREKKQDLATTFPTQTESQQEVATTTEEMVETFGQLPDEIVMIIFQQLSSGSLIAATQVCKHWRSVILADERLKLSQTKFANHLVGRDLHRWISTRQHLKHHTKRVIHAGITNSFHHEEWRDARSQWTLILTKKEGVVSNYTILIRPQAALFIVKNHNYEVSVMLTPLENRLTITSAGNEVFTHTDLEHLEETLESSVEDFYQREGHKFQPHHVTEHKSAIILSREMLFRYVSHHLLPCDLRTTWLNNVQINVNKAKRTQERAQKPPRDQIVMYLGGAQPSMLNPKLHNSPRVNSPLLVPDARSGNVTDDVVSILPVAPCEWDSHHGLAHILLLVYYADQGGLESLREMYERAMASTTRHGEGMKVVVLGVDGTPDMGSASSKRKSRLMDLFTSHKNKSHGVPDREGQMFAESIGAKFQRIQSLYYKSSTMQQLLQDVVVQ</sequence>
<comment type="caution">
    <text evidence="2">The sequence shown here is derived from an EMBL/GenBank/DDBJ whole genome shotgun (WGS) entry which is preliminary data.</text>
</comment>
<evidence type="ECO:0000259" key="1">
    <source>
        <dbReference type="PROSITE" id="PS50181"/>
    </source>
</evidence>
<feature type="domain" description="F-box" evidence="1">
    <location>
        <begin position="137"/>
        <end position="183"/>
    </location>
</feature>
<evidence type="ECO:0000313" key="3">
    <source>
        <dbReference type="Proteomes" id="UP000241769"/>
    </source>
</evidence>
<dbReference type="CDD" id="cd09917">
    <property type="entry name" value="F-box_SF"/>
    <property type="match status" value="1"/>
</dbReference>
<protein>
    <recommendedName>
        <fullName evidence="1">F-box domain-containing protein</fullName>
    </recommendedName>
</protein>
<dbReference type="EMBL" id="MDYQ01000250">
    <property type="protein sequence ID" value="PRP77943.1"/>
    <property type="molecule type" value="Genomic_DNA"/>
</dbReference>
<organism evidence="2 3">
    <name type="scientific">Planoprotostelium fungivorum</name>
    <dbReference type="NCBI Taxonomy" id="1890364"/>
    <lineage>
        <taxon>Eukaryota</taxon>
        <taxon>Amoebozoa</taxon>
        <taxon>Evosea</taxon>
        <taxon>Variosea</taxon>
        <taxon>Cavosteliida</taxon>
        <taxon>Cavosteliaceae</taxon>
        <taxon>Planoprotostelium</taxon>
    </lineage>
</organism>
<gene>
    <name evidence="2" type="ORF">PROFUN_08477</name>
</gene>
<reference evidence="2 3" key="1">
    <citation type="journal article" date="2018" name="Genome Biol. Evol.">
        <title>Multiple Roots of Fruiting Body Formation in Amoebozoa.</title>
        <authorList>
            <person name="Hillmann F."/>
            <person name="Forbes G."/>
            <person name="Novohradska S."/>
            <person name="Ferling I."/>
            <person name="Riege K."/>
            <person name="Groth M."/>
            <person name="Westermann M."/>
            <person name="Marz M."/>
            <person name="Spaller T."/>
            <person name="Winckler T."/>
            <person name="Schaap P."/>
            <person name="Glockner G."/>
        </authorList>
    </citation>
    <scope>NUCLEOTIDE SEQUENCE [LARGE SCALE GENOMIC DNA]</scope>
    <source>
        <strain evidence="2 3">Jena</strain>
    </source>
</reference>
<dbReference type="Proteomes" id="UP000241769">
    <property type="component" value="Unassembled WGS sequence"/>
</dbReference>
<proteinExistence type="predicted"/>
<dbReference type="InParanoid" id="A0A2P6N1X2"/>
<keyword evidence="3" id="KW-1185">Reference proteome</keyword>
<dbReference type="SMART" id="SM00256">
    <property type="entry name" value="FBOX"/>
    <property type="match status" value="1"/>
</dbReference>